<proteinExistence type="predicted"/>
<feature type="domain" description="Cupin type-2" evidence="2">
    <location>
        <begin position="163"/>
        <end position="223"/>
    </location>
</feature>
<dbReference type="Pfam" id="PF02627">
    <property type="entry name" value="CMD"/>
    <property type="match status" value="1"/>
</dbReference>
<dbReference type="GO" id="GO:0051920">
    <property type="term" value="F:peroxiredoxin activity"/>
    <property type="evidence" value="ECO:0007669"/>
    <property type="project" value="InterPro"/>
</dbReference>
<evidence type="ECO:0000259" key="2">
    <source>
        <dbReference type="Pfam" id="PF07883"/>
    </source>
</evidence>
<dbReference type="InterPro" id="IPR047263">
    <property type="entry name" value="HNL-like_cupin"/>
</dbReference>
<organism evidence="3 4">
    <name type="scientific">Candidatus Phocaeicola faecigallinarum</name>
    <dbReference type="NCBI Taxonomy" id="2838732"/>
    <lineage>
        <taxon>Bacteria</taxon>
        <taxon>Pseudomonadati</taxon>
        <taxon>Bacteroidota</taxon>
        <taxon>Bacteroidia</taxon>
        <taxon>Bacteroidales</taxon>
        <taxon>Bacteroidaceae</taxon>
        <taxon>Phocaeicola</taxon>
    </lineage>
</organism>
<evidence type="ECO:0000313" key="3">
    <source>
        <dbReference type="EMBL" id="MBU3837885.1"/>
    </source>
</evidence>
<dbReference type="InterPro" id="IPR011051">
    <property type="entry name" value="RmlC_Cupin_sf"/>
</dbReference>
<evidence type="ECO:0000313" key="4">
    <source>
        <dbReference type="Proteomes" id="UP000783796"/>
    </source>
</evidence>
<dbReference type="Pfam" id="PF07883">
    <property type="entry name" value="Cupin_2"/>
    <property type="match status" value="1"/>
</dbReference>
<dbReference type="SUPFAM" id="SSF69118">
    <property type="entry name" value="AhpD-like"/>
    <property type="match status" value="1"/>
</dbReference>
<dbReference type="PANTHER" id="PTHR43698">
    <property type="entry name" value="RIBD C-TERMINAL DOMAIN CONTAINING PROTEIN"/>
    <property type="match status" value="1"/>
</dbReference>
<accession>A0A948WWN9</accession>
<dbReference type="Gene3D" id="2.60.120.10">
    <property type="entry name" value="Jelly Rolls"/>
    <property type="match status" value="1"/>
</dbReference>
<dbReference type="InterPro" id="IPR013096">
    <property type="entry name" value="Cupin_2"/>
</dbReference>
<dbReference type="InterPro" id="IPR014710">
    <property type="entry name" value="RmlC-like_jellyroll"/>
</dbReference>
<protein>
    <submittedName>
        <fullName evidence="3">Carboxymuconolactone decarboxylase family protein</fullName>
    </submittedName>
</protein>
<dbReference type="Proteomes" id="UP000783796">
    <property type="component" value="Unassembled WGS sequence"/>
</dbReference>
<reference evidence="3" key="1">
    <citation type="journal article" date="2021" name="PeerJ">
        <title>Extensive microbial diversity within the chicken gut microbiome revealed by metagenomics and culture.</title>
        <authorList>
            <person name="Gilroy R."/>
            <person name="Ravi A."/>
            <person name="Getino M."/>
            <person name="Pursley I."/>
            <person name="Horton D.L."/>
            <person name="Alikhan N.F."/>
            <person name="Baker D."/>
            <person name="Gharbi K."/>
            <person name="Hall N."/>
            <person name="Watson M."/>
            <person name="Adriaenssens E.M."/>
            <person name="Foster-Nyarko E."/>
            <person name="Jarju S."/>
            <person name="Secka A."/>
            <person name="Antonio M."/>
            <person name="Oren A."/>
            <person name="Chaudhuri R.R."/>
            <person name="La Ragione R."/>
            <person name="Hildebrand F."/>
            <person name="Pallen M.J."/>
        </authorList>
    </citation>
    <scope>NUCLEOTIDE SEQUENCE</scope>
    <source>
        <strain evidence="3">G4-2901</strain>
    </source>
</reference>
<dbReference type="SUPFAM" id="SSF51182">
    <property type="entry name" value="RmlC-like cupins"/>
    <property type="match status" value="1"/>
</dbReference>
<dbReference type="InterPro" id="IPR003779">
    <property type="entry name" value="CMD-like"/>
</dbReference>
<comment type="caution">
    <text evidence="3">The sequence shown here is derived from an EMBL/GenBank/DDBJ whole genome shotgun (WGS) entry which is preliminary data.</text>
</comment>
<dbReference type="EMBL" id="JAHLFW010000054">
    <property type="protein sequence ID" value="MBU3837885.1"/>
    <property type="molecule type" value="Genomic_DNA"/>
</dbReference>
<reference evidence="3" key="2">
    <citation type="submission" date="2021-04" db="EMBL/GenBank/DDBJ databases">
        <authorList>
            <person name="Gilroy R."/>
        </authorList>
    </citation>
    <scope>NUCLEOTIDE SEQUENCE</scope>
    <source>
        <strain evidence="3">G4-2901</strain>
    </source>
</reference>
<dbReference type="InterPro" id="IPR029032">
    <property type="entry name" value="AhpD-like"/>
</dbReference>
<name>A0A948WWN9_9BACT</name>
<dbReference type="AlphaFoldDB" id="A0A948WWN9"/>
<gene>
    <name evidence="3" type="ORF">H9777_06155</name>
</gene>
<feature type="domain" description="Carboxymuconolactone decarboxylase-like" evidence="1">
    <location>
        <begin position="22"/>
        <end position="108"/>
    </location>
</feature>
<evidence type="ECO:0000259" key="1">
    <source>
        <dbReference type="Pfam" id="PF02627"/>
    </source>
</evidence>
<dbReference type="Gene3D" id="1.20.1290.10">
    <property type="entry name" value="AhpD-like"/>
    <property type="match status" value="1"/>
</dbReference>
<sequence>MAKSQVKVQQTAGHDVLGEFAPEFAHLNDNILFGEVWSRNDLLSMRDRSIVTVVALMSQGLTDSSFRHHLEFSKKNGVTKTEIAEILTHAAFYAGWPKAWAAFRMAKEVWAENADSTSNASLDAYSQTIIFPIGKPNDAYAKYFVGQSYLAPIVTEGVPVSNVTFEPGCRNNWHIHKAEKGGGQTLICVGGRGYYQEWDKEPIEMNPGDVIYIPTGVKHWHGAAPGSWFSHLAMEIPGEGCSNEWLEPVNDKDYSKLK</sequence>
<dbReference type="CDD" id="cd02233">
    <property type="entry name" value="cupin_HNL-like"/>
    <property type="match status" value="1"/>
</dbReference>
<dbReference type="PANTHER" id="PTHR43698:SF1">
    <property type="entry name" value="BLL4564 PROTEIN"/>
    <property type="match status" value="1"/>
</dbReference>